<evidence type="ECO:0000256" key="1">
    <source>
        <dbReference type="ARBA" id="ARBA00009460"/>
    </source>
</evidence>
<protein>
    <submittedName>
        <fullName evidence="3">Fructosamine kinase family protein</fullName>
    </submittedName>
</protein>
<dbReference type="Proteomes" id="UP000776651">
    <property type="component" value="Unassembled WGS sequence"/>
</dbReference>
<dbReference type="InterPro" id="IPR011009">
    <property type="entry name" value="Kinase-like_dom_sf"/>
</dbReference>
<dbReference type="PANTHER" id="PTHR12149">
    <property type="entry name" value="FRUCTOSAMINE 3 KINASE-RELATED PROTEIN"/>
    <property type="match status" value="1"/>
</dbReference>
<dbReference type="GO" id="GO:0016301">
    <property type="term" value="F:kinase activity"/>
    <property type="evidence" value="ECO:0007669"/>
    <property type="project" value="UniProtKB-KW"/>
</dbReference>
<dbReference type="Gene3D" id="1.20.1270.240">
    <property type="match status" value="1"/>
</dbReference>
<keyword evidence="2" id="KW-0808">Transferase</keyword>
<organism evidence="3 4">
    <name type="scientific">Qipengyuania pacifica</name>
    <dbReference type="NCBI Taxonomy" id="2860199"/>
    <lineage>
        <taxon>Bacteria</taxon>
        <taxon>Pseudomonadati</taxon>
        <taxon>Pseudomonadota</taxon>
        <taxon>Alphaproteobacteria</taxon>
        <taxon>Sphingomonadales</taxon>
        <taxon>Erythrobacteraceae</taxon>
        <taxon>Qipengyuania</taxon>
    </lineage>
</organism>
<evidence type="ECO:0000313" key="3">
    <source>
        <dbReference type="EMBL" id="MBX7487985.1"/>
    </source>
</evidence>
<evidence type="ECO:0000313" key="4">
    <source>
        <dbReference type="Proteomes" id="UP000776651"/>
    </source>
</evidence>
<accession>A0ABS7JH68</accession>
<dbReference type="SUPFAM" id="SSF56112">
    <property type="entry name" value="Protein kinase-like (PK-like)"/>
    <property type="match status" value="1"/>
</dbReference>
<keyword evidence="4" id="KW-1185">Reference proteome</keyword>
<name>A0ABS7JH68_9SPHN</name>
<keyword evidence="2 3" id="KW-0418">Kinase</keyword>
<dbReference type="PANTHER" id="PTHR12149:SF8">
    <property type="entry name" value="PROTEIN-RIBULOSAMINE 3-KINASE"/>
    <property type="match status" value="1"/>
</dbReference>
<dbReference type="Pfam" id="PF03881">
    <property type="entry name" value="Fructosamin_kin"/>
    <property type="match status" value="1"/>
</dbReference>
<comment type="similarity">
    <text evidence="1 2">Belongs to the fructosamine kinase family.</text>
</comment>
<dbReference type="PIRSF" id="PIRSF006221">
    <property type="entry name" value="Ketosamine-3-kinase"/>
    <property type="match status" value="1"/>
</dbReference>
<sequence>MTALEDAAKTIFGASPTAIETLAGGDISGASRIAFADGFSCVAKQGPLIDREARMLEAFQRLDAPSAAVVGTVDDWLFLQDLGQARPFSSATWSALAETMAPLHGAGGGRKYGWEEDYGLRHIVVQNQPRESWVEFWRDNRLLCHVPELDPDLGRRVTALAERLDDVIPERPPVSLVHGDLWGGNIVWDRATAWLIDPCACHGDREVDVAALTVFDTPPPQFFEQLDLAPGWQKRLPVYRLWMWLIHVRLFGSGYRVAAERDLDQLGF</sequence>
<dbReference type="EMBL" id="JAIGNQ010000002">
    <property type="protein sequence ID" value="MBX7487985.1"/>
    <property type="molecule type" value="Genomic_DNA"/>
</dbReference>
<comment type="caution">
    <text evidence="3">The sequence shown here is derived from an EMBL/GenBank/DDBJ whole genome shotgun (WGS) entry which is preliminary data.</text>
</comment>
<reference evidence="3 4" key="1">
    <citation type="submission" date="2021-08" db="EMBL/GenBank/DDBJ databases">
        <title>Comparative Genomics Analysis of the Genus Qipengyuania Reveals Extensive Genetic Diversity and Metabolic Versatility, Including the Description of Fifteen Novel Species.</title>
        <authorList>
            <person name="Liu Y."/>
        </authorList>
    </citation>
    <scope>NUCLEOTIDE SEQUENCE [LARGE SCALE GENOMIC DNA]</scope>
    <source>
        <strain evidence="3 4">GH25</strain>
    </source>
</reference>
<dbReference type="InterPro" id="IPR016477">
    <property type="entry name" value="Fructo-/Ketosamine-3-kinase"/>
</dbReference>
<dbReference type="RefSeq" id="WP_221597516.1">
    <property type="nucleotide sequence ID" value="NZ_JAIGNQ010000002.1"/>
</dbReference>
<dbReference type="Gene3D" id="3.30.200.20">
    <property type="entry name" value="Phosphorylase Kinase, domain 1"/>
    <property type="match status" value="1"/>
</dbReference>
<dbReference type="Gene3D" id="1.10.510.10">
    <property type="entry name" value="Transferase(Phosphotransferase) domain 1"/>
    <property type="match status" value="1"/>
</dbReference>
<gene>
    <name evidence="3" type="ORF">K3177_05625</name>
</gene>
<evidence type="ECO:0000256" key="2">
    <source>
        <dbReference type="PIRNR" id="PIRNR006221"/>
    </source>
</evidence>
<proteinExistence type="inferred from homology"/>